<sequence>MLSNTATRYGAVTKFFHWTIAIGIMAMIPLGIIATDMPYDTAEALAQKAQLFSIHKTVGVVLFFVALARILWALTQPKPAPLHPERKLEVFVAEVVHWLLYGSLVIVPLSGWVHHAATEGYAPIWGIGQNLPFVPENERLSQVAGALHGVFEKVLMVSLILHIVGAAKHHILDKDDTLRRMTPGVVEAGTPAPHPVVAPLIGALVVWAFAIGLGQALGVFSAQAAPAQAELAEVESDWQKQDGEIALSIRQFGNEVTGSFADFTAQIRFDETPGPGTKGDVRVEVAIPSLTLGSVTQQAMGPDFFNAEAHPTAVFEADILRAADGYEAQGTLTIKDQSVPLTLPFQLHIDGDTAQMEGRVTLDRRDFAIGSNMTDEGQLGFAVALMVKLTATRAD</sequence>
<dbReference type="PANTHER" id="PTHR30529">
    <property type="entry name" value="CYTOCHROME B561"/>
    <property type="match status" value="1"/>
</dbReference>
<dbReference type="SUPFAM" id="SSF81342">
    <property type="entry name" value="Transmembrane di-heme cytochromes"/>
    <property type="match status" value="1"/>
</dbReference>
<evidence type="ECO:0000256" key="2">
    <source>
        <dbReference type="ARBA" id="ARBA00004651"/>
    </source>
</evidence>
<evidence type="ECO:0000256" key="3">
    <source>
        <dbReference type="ARBA" id="ARBA00022448"/>
    </source>
</evidence>
<dbReference type="Pfam" id="PF04264">
    <property type="entry name" value="YceI"/>
    <property type="match status" value="1"/>
</dbReference>
<evidence type="ECO:0000256" key="1">
    <source>
        <dbReference type="ARBA" id="ARBA00001970"/>
    </source>
</evidence>
<keyword evidence="4" id="KW-1003">Cell membrane</keyword>
<dbReference type="Gene3D" id="2.40.128.110">
    <property type="entry name" value="Lipid/polyisoprenoid-binding, YceI-like"/>
    <property type="match status" value="1"/>
</dbReference>
<evidence type="ECO:0000256" key="10">
    <source>
        <dbReference type="ARBA" id="ARBA00023004"/>
    </source>
</evidence>
<keyword evidence="5" id="KW-0349">Heme</keyword>
<comment type="subcellular location">
    <subcellularLocation>
        <location evidence="2">Cell membrane</location>
        <topology evidence="2">Multi-pass membrane protein</topology>
    </subcellularLocation>
</comment>
<dbReference type="PANTHER" id="PTHR30529:SF1">
    <property type="entry name" value="CYTOCHROME B561 HOMOLOG 2"/>
    <property type="match status" value="1"/>
</dbReference>
<dbReference type="GO" id="GO:0020037">
    <property type="term" value="F:heme binding"/>
    <property type="evidence" value="ECO:0007669"/>
    <property type="project" value="TreeGrafter"/>
</dbReference>
<dbReference type="EMBL" id="CYSE01000005">
    <property type="protein sequence ID" value="CUH80110.1"/>
    <property type="molecule type" value="Genomic_DNA"/>
</dbReference>
<dbReference type="SMART" id="SM00867">
    <property type="entry name" value="YceI"/>
    <property type="match status" value="1"/>
</dbReference>
<organism evidence="15 16">
    <name type="scientific">Tropicibacter naphthalenivorans</name>
    <dbReference type="NCBI Taxonomy" id="441103"/>
    <lineage>
        <taxon>Bacteria</taxon>
        <taxon>Pseudomonadati</taxon>
        <taxon>Pseudomonadota</taxon>
        <taxon>Alphaproteobacteria</taxon>
        <taxon>Rhodobacterales</taxon>
        <taxon>Roseobacteraceae</taxon>
        <taxon>Tropicibacter</taxon>
    </lineage>
</organism>
<dbReference type="InterPro" id="IPR016174">
    <property type="entry name" value="Di-haem_cyt_TM"/>
</dbReference>
<dbReference type="GO" id="GO:0022904">
    <property type="term" value="P:respiratory electron transport chain"/>
    <property type="evidence" value="ECO:0007669"/>
    <property type="project" value="InterPro"/>
</dbReference>
<evidence type="ECO:0000256" key="7">
    <source>
        <dbReference type="ARBA" id="ARBA00022723"/>
    </source>
</evidence>
<dbReference type="InterPro" id="IPR007372">
    <property type="entry name" value="Lipid/polyisoprenoid-bd_YceI"/>
</dbReference>
<accession>A0A0P1H0Z5</accession>
<feature type="domain" description="Lipid/polyisoprenoid-binding YceI-like" evidence="14">
    <location>
        <begin position="237"/>
        <end position="392"/>
    </location>
</feature>
<protein>
    <recommendedName>
        <fullName evidence="14">Lipid/polyisoprenoid-binding YceI-like domain-containing protein</fullName>
    </recommendedName>
</protein>
<reference evidence="15 16" key="1">
    <citation type="submission" date="2015-09" db="EMBL/GenBank/DDBJ databases">
        <authorList>
            <consortium name="Swine Surveillance"/>
        </authorList>
    </citation>
    <scope>NUCLEOTIDE SEQUENCE [LARGE SCALE GENOMIC DNA]</scope>
    <source>
        <strain evidence="15 16">CECT 7648</strain>
    </source>
</reference>
<dbReference type="GO" id="GO:0005886">
    <property type="term" value="C:plasma membrane"/>
    <property type="evidence" value="ECO:0007669"/>
    <property type="project" value="UniProtKB-SubCell"/>
</dbReference>
<evidence type="ECO:0000256" key="4">
    <source>
        <dbReference type="ARBA" id="ARBA00022475"/>
    </source>
</evidence>
<dbReference type="AlphaFoldDB" id="A0A0P1H0Z5"/>
<keyword evidence="11 13" id="KW-0472">Membrane</keyword>
<dbReference type="InterPro" id="IPR052168">
    <property type="entry name" value="Cytochrome_b561_oxidase"/>
</dbReference>
<keyword evidence="8" id="KW-0249">Electron transport</keyword>
<keyword evidence="10" id="KW-0408">Iron</keyword>
<dbReference type="InterPro" id="IPR036761">
    <property type="entry name" value="TTHA0802/YceI-like_sf"/>
</dbReference>
<evidence type="ECO:0000256" key="9">
    <source>
        <dbReference type="ARBA" id="ARBA00022989"/>
    </source>
</evidence>
<dbReference type="SUPFAM" id="SSF101874">
    <property type="entry name" value="YceI-like"/>
    <property type="match status" value="1"/>
</dbReference>
<dbReference type="GO" id="GO:0046872">
    <property type="term" value="F:metal ion binding"/>
    <property type="evidence" value="ECO:0007669"/>
    <property type="project" value="UniProtKB-KW"/>
</dbReference>
<proteinExistence type="inferred from homology"/>
<keyword evidence="9 13" id="KW-1133">Transmembrane helix</keyword>
<feature type="transmembrane region" description="Helical" evidence="13">
    <location>
        <begin position="15"/>
        <end position="34"/>
    </location>
</feature>
<dbReference type="Pfam" id="PF01292">
    <property type="entry name" value="Ni_hydr_CYTB"/>
    <property type="match status" value="1"/>
</dbReference>
<evidence type="ECO:0000256" key="11">
    <source>
        <dbReference type="ARBA" id="ARBA00023136"/>
    </source>
</evidence>
<evidence type="ECO:0000313" key="16">
    <source>
        <dbReference type="Proteomes" id="UP000054935"/>
    </source>
</evidence>
<dbReference type="RefSeq" id="WP_306345508.1">
    <property type="nucleotide sequence ID" value="NZ_CYSE01000005.1"/>
</dbReference>
<evidence type="ECO:0000256" key="13">
    <source>
        <dbReference type="SAM" id="Phobius"/>
    </source>
</evidence>
<evidence type="ECO:0000256" key="6">
    <source>
        <dbReference type="ARBA" id="ARBA00022692"/>
    </source>
</evidence>
<name>A0A0P1H0Z5_9RHOB</name>
<keyword evidence="7" id="KW-0479">Metal-binding</keyword>
<comment type="cofactor">
    <cofactor evidence="1">
        <name>heme b</name>
        <dbReference type="ChEBI" id="CHEBI:60344"/>
    </cofactor>
</comment>
<dbReference type="InterPro" id="IPR011577">
    <property type="entry name" value="Cyt_b561_bac/Ni-Hgenase"/>
</dbReference>
<feature type="transmembrane region" description="Helical" evidence="13">
    <location>
        <begin position="54"/>
        <end position="75"/>
    </location>
</feature>
<dbReference type="STRING" id="441103.TRN7648_02824"/>
<evidence type="ECO:0000313" key="15">
    <source>
        <dbReference type="EMBL" id="CUH80110.1"/>
    </source>
</evidence>
<evidence type="ECO:0000256" key="12">
    <source>
        <dbReference type="ARBA" id="ARBA00037975"/>
    </source>
</evidence>
<dbReference type="Proteomes" id="UP000054935">
    <property type="component" value="Unassembled WGS sequence"/>
</dbReference>
<dbReference type="Gene3D" id="1.20.950.20">
    <property type="entry name" value="Transmembrane di-heme cytochromes, Chain C"/>
    <property type="match status" value="1"/>
</dbReference>
<keyword evidence="16" id="KW-1185">Reference proteome</keyword>
<dbReference type="GO" id="GO:0009055">
    <property type="term" value="F:electron transfer activity"/>
    <property type="evidence" value="ECO:0007669"/>
    <property type="project" value="InterPro"/>
</dbReference>
<comment type="similarity">
    <text evidence="12">Belongs to the cytochrome b561 family.</text>
</comment>
<evidence type="ECO:0000256" key="8">
    <source>
        <dbReference type="ARBA" id="ARBA00022982"/>
    </source>
</evidence>
<keyword evidence="6 13" id="KW-0812">Transmembrane</keyword>
<keyword evidence="3" id="KW-0813">Transport</keyword>
<gene>
    <name evidence="15" type="primary">yceJ</name>
    <name evidence="15" type="ORF">TRN7648_02824</name>
</gene>
<evidence type="ECO:0000259" key="14">
    <source>
        <dbReference type="SMART" id="SM00867"/>
    </source>
</evidence>
<evidence type="ECO:0000256" key="5">
    <source>
        <dbReference type="ARBA" id="ARBA00022617"/>
    </source>
</evidence>